<accession>A0A8T9BXN3</accession>
<evidence type="ECO:0000256" key="3">
    <source>
        <dbReference type="ARBA" id="ARBA00022617"/>
    </source>
</evidence>
<dbReference type="GO" id="GO:0005829">
    <property type="term" value="C:cytosol"/>
    <property type="evidence" value="ECO:0007669"/>
    <property type="project" value="TreeGrafter"/>
</dbReference>
<dbReference type="InterPro" id="IPR011008">
    <property type="entry name" value="Dimeric_a/b-barrel"/>
</dbReference>
<dbReference type="InterPro" id="IPR049509">
    <property type="entry name" value="DyP_N"/>
</dbReference>
<name>A0A8T9BXN3_9HELO</name>
<evidence type="ECO:0000256" key="5">
    <source>
        <dbReference type="ARBA" id="ARBA00022729"/>
    </source>
</evidence>
<comment type="caution">
    <text evidence="11">The sequence shown here is derived from an EMBL/GenBank/DDBJ whole genome shotgun (WGS) entry which is preliminary data.</text>
</comment>
<dbReference type="PROSITE" id="PS51404">
    <property type="entry name" value="DYP_PEROXIDASE"/>
    <property type="match status" value="1"/>
</dbReference>
<dbReference type="Proteomes" id="UP000469558">
    <property type="component" value="Unassembled WGS sequence"/>
</dbReference>
<dbReference type="GO" id="GO:0004601">
    <property type="term" value="F:peroxidase activity"/>
    <property type="evidence" value="ECO:0007669"/>
    <property type="project" value="UniProtKB-KW"/>
</dbReference>
<evidence type="ECO:0000313" key="12">
    <source>
        <dbReference type="Proteomes" id="UP000469558"/>
    </source>
</evidence>
<dbReference type="Pfam" id="PF20628">
    <property type="entry name" value="Dyp_perox_C"/>
    <property type="match status" value="1"/>
</dbReference>
<dbReference type="GO" id="GO:0020037">
    <property type="term" value="F:heme binding"/>
    <property type="evidence" value="ECO:0007669"/>
    <property type="project" value="InterPro"/>
</dbReference>
<keyword evidence="3" id="KW-0349">Heme</keyword>
<evidence type="ECO:0000256" key="6">
    <source>
        <dbReference type="ARBA" id="ARBA00023002"/>
    </source>
</evidence>
<keyword evidence="5" id="KW-0732">Signal</keyword>
<keyword evidence="4" id="KW-0479">Metal-binding</keyword>
<protein>
    <submittedName>
        <fullName evidence="11">Dye-decolorizing peroxidase msp1</fullName>
    </submittedName>
</protein>
<keyword evidence="6" id="KW-0560">Oxidoreductase</keyword>
<feature type="domain" description="Dyp-type peroxidase C-terminal" evidence="9">
    <location>
        <begin position="337"/>
        <end position="421"/>
    </location>
</feature>
<evidence type="ECO:0000256" key="2">
    <source>
        <dbReference type="ARBA" id="ARBA00022559"/>
    </source>
</evidence>
<dbReference type="OrthoDB" id="3207336at2759"/>
<proteinExistence type="inferred from homology"/>
<evidence type="ECO:0000313" key="11">
    <source>
        <dbReference type="EMBL" id="TVY68670.1"/>
    </source>
</evidence>
<dbReference type="Pfam" id="PF21105">
    <property type="entry name" value="DyP_N"/>
    <property type="match status" value="1"/>
</dbReference>
<dbReference type="PANTHER" id="PTHR30521">
    <property type="entry name" value="DEFERROCHELATASE/PEROXIDASE"/>
    <property type="match status" value="1"/>
</dbReference>
<feature type="domain" description="DyP dimeric alpha+beta barrel" evidence="10">
    <location>
        <begin position="10"/>
        <end position="180"/>
    </location>
</feature>
<dbReference type="PANTHER" id="PTHR30521:SF4">
    <property type="entry name" value="DEFERROCHELATASE"/>
    <property type="match status" value="1"/>
</dbReference>
<keyword evidence="12" id="KW-1185">Reference proteome</keyword>
<comment type="similarity">
    <text evidence="8">Belongs to the DyP-type peroxidase family.</text>
</comment>
<comment type="cofactor">
    <cofactor evidence="1">
        <name>heme b</name>
        <dbReference type="ChEBI" id="CHEBI:60344"/>
    </cofactor>
</comment>
<keyword evidence="7" id="KW-0408">Iron</keyword>
<evidence type="ECO:0000256" key="8">
    <source>
        <dbReference type="ARBA" id="ARBA00025737"/>
    </source>
</evidence>
<dbReference type="EMBL" id="QGMK01001481">
    <property type="protein sequence ID" value="TVY68670.1"/>
    <property type="molecule type" value="Genomic_DNA"/>
</dbReference>
<keyword evidence="2 11" id="KW-0575">Peroxidase</keyword>
<dbReference type="AlphaFoldDB" id="A0A8T9BXN3"/>
<dbReference type="NCBIfam" id="TIGR01413">
    <property type="entry name" value="Dyp_perox_fam"/>
    <property type="match status" value="1"/>
</dbReference>
<evidence type="ECO:0000259" key="9">
    <source>
        <dbReference type="Pfam" id="PF20628"/>
    </source>
</evidence>
<reference evidence="11 12" key="1">
    <citation type="submission" date="2018-05" db="EMBL/GenBank/DDBJ databases">
        <title>Genome sequencing and assembly of the regulated plant pathogen Lachnellula willkommii and related sister species for the development of diagnostic species identification markers.</title>
        <authorList>
            <person name="Giroux E."/>
            <person name="Bilodeau G."/>
        </authorList>
    </citation>
    <scope>NUCLEOTIDE SEQUENCE [LARGE SCALE GENOMIC DNA]</scope>
    <source>
        <strain evidence="11 12">CBS 268.59</strain>
    </source>
</reference>
<dbReference type="InterPro" id="IPR048328">
    <property type="entry name" value="Dyp_perox_C"/>
</dbReference>
<dbReference type="SUPFAM" id="SSF54909">
    <property type="entry name" value="Dimeric alpha+beta barrel"/>
    <property type="match status" value="1"/>
</dbReference>
<organism evidence="11 12">
    <name type="scientific">Lachnellula suecica</name>
    <dbReference type="NCBI Taxonomy" id="602035"/>
    <lineage>
        <taxon>Eukaryota</taxon>
        <taxon>Fungi</taxon>
        <taxon>Dikarya</taxon>
        <taxon>Ascomycota</taxon>
        <taxon>Pezizomycotina</taxon>
        <taxon>Leotiomycetes</taxon>
        <taxon>Helotiales</taxon>
        <taxon>Lachnaceae</taxon>
        <taxon>Lachnellula</taxon>
    </lineage>
</organism>
<dbReference type="GO" id="GO:0046872">
    <property type="term" value="F:metal ion binding"/>
    <property type="evidence" value="ECO:0007669"/>
    <property type="project" value="UniProtKB-KW"/>
</dbReference>
<evidence type="ECO:0000259" key="10">
    <source>
        <dbReference type="Pfam" id="PF21105"/>
    </source>
</evidence>
<dbReference type="InterPro" id="IPR006314">
    <property type="entry name" value="Dyp_peroxidase"/>
</dbReference>
<sequence>MSPPTLDLNNVQGDILLGLPKKGQTFFFFNINDGTIPDFCIQLGHLVPLITTVAQVQDDQARISKEKEKAKAHHTNPQILDMTGVNISFSQKGLLQLSINDEIGDPAFTAGQFADVANFADDPTKWDPEFKAGVHGVIYITGSSHSLIDSQLAKVKTIFGVGGPGATITEVKVLQGHVRPGDETGHEHFGFLDGVSQPAIQGISTPANRGQETVDQGVILLGREGDNGIVPPGGRHDADFKFLIEPEGVTRPTWALDGSFFVFRHLQQLVPEFNDFLEKNALDVPIPILLGNPSGADLLGARLVGRWKSGAPIDLTPLKDDPAMGANPAQNDAFRFDVSSQARCPFAAHIRKTNPRADLDAFGGTEVRRILRRGIQFGPEVTRAEAAAKRSSTDIKLERGLLFACYQSNIVNGFQFVQQSWANNVSFPPKLGVPTPGIDPIIGQAATRALVGVDPDVATKELDLTAEWVVSKGGEYFFSPSISALRDTFVQAA</sequence>
<evidence type="ECO:0000256" key="7">
    <source>
        <dbReference type="ARBA" id="ARBA00023004"/>
    </source>
</evidence>
<evidence type="ECO:0000256" key="4">
    <source>
        <dbReference type="ARBA" id="ARBA00022723"/>
    </source>
</evidence>
<evidence type="ECO:0000256" key="1">
    <source>
        <dbReference type="ARBA" id="ARBA00001970"/>
    </source>
</evidence>
<gene>
    <name evidence="11" type="primary">msp1_0</name>
    <name evidence="11" type="ORF">LSUE1_G008036</name>
</gene>